<organism evidence="8 9">
    <name type="scientific">Patella caerulea</name>
    <name type="common">Rayed Mediterranean limpet</name>
    <dbReference type="NCBI Taxonomy" id="87958"/>
    <lineage>
        <taxon>Eukaryota</taxon>
        <taxon>Metazoa</taxon>
        <taxon>Spiralia</taxon>
        <taxon>Lophotrochozoa</taxon>
        <taxon>Mollusca</taxon>
        <taxon>Gastropoda</taxon>
        <taxon>Patellogastropoda</taxon>
        <taxon>Patelloidea</taxon>
        <taxon>Patellidae</taxon>
        <taxon>Patella</taxon>
    </lineage>
</organism>
<keyword evidence="9" id="KW-1185">Reference proteome</keyword>
<evidence type="ECO:0000256" key="1">
    <source>
        <dbReference type="ARBA" id="ARBA00004141"/>
    </source>
</evidence>
<gene>
    <name evidence="8" type="ORF">SNE40_011770</name>
</gene>
<dbReference type="SUPFAM" id="SSF48317">
    <property type="entry name" value="Acid phosphatase/Vanadium-dependent haloperoxidase"/>
    <property type="match status" value="1"/>
</dbReference>
<feature type="transmembrane region" description="Helical" evidence="6">
    <location>
        <begin position="58"/>
        <end position="81"/>
    </location>
</feature>
<evidence type="ECO:0000256" key="2">
    <source>
        <dbReference type="ARBA" id="ARBA00008816"/>
    </source>
</evidence>
<protein>
    <recommendedName>
        <fullName evidence="7">Phosphatidic acid phosphatase type 2/haloperoxidase domain-containing protein</fullName>
    </recommendedName>
</protein>
<evidence type="ECO:0000256" key="5">
    <source>
        <dbReference type="ARBA" id="ARBA00023136"/>
    </source>
</evidence>
<feature type="transmembrane region" description="Helical" evidence="6">
    <location>
        <begin position="242"/>
        <end position="263"/>
    </location>
</feature>
<dbReference type="SMART" id="SM00014">
    <property type="entry name" value="acidPPc"/>
    <property type="match status" value="1"/>
</dbReference>
<dbReference type="GO" id="GO:0007165">
    <property type="term" value="P:signal transduction"/>
    <property type="evidence" value="ECO:0007669"/>
    <property type="project" value="TreeGrafter"/>
</dbReference>
<feature type="transmembrane region" description="Helical" evidence="6">
    <location>
        <begin position="214"/>
        <end position="236"/>
    </location>
</feature>
<evidence type="ECO:0000313" key="9">
    <source>
        <dbReference type="Proteomes" id="UP001347796"/>
    </source>
</evidence>
<evidence type="ECO:0000259" key="7">
    <source>
        <dbReference type="SMART" id="SM00014"/>
    </source>
</evidence>
<dbReference type="PANTHER" id="PTHR10165">
    <property type="entry name" value="LIPID PHOSPHATE PHOSPHATASE"/>
    <property type="match status" value="1"/>
</dbReference>
<comment type="subcellular location">
    <subcellularLocation>
        <location evidence="1">Membrane</location>
        <topology evidence="1">Multi-pass membrane protein</topology>
    </subcellularLocation>
</comment>
<dbReference type="AlphaFoldDB" id="A0AAN8JKF2"/>
<comment type="similarity">
    <text evidence="2">Belongs to the PA-phosphatase related phosphoesterase family.</text>
</comment>
<dbReference type="GO" id="GO:0046839">
    <property type="term" value="P:phospholipid dephosphorylation"/>
    <property type="evidence" value="ECO:0007669"/>
    <property type="project" value="TreeGrafter"/>
</dbReference>
<dbReference type="InterPro" id="IPR043216">
    <property type="entry name" value="PAP-like"/>
</dbReference>
<dbReference type="Gene3D" id="1.20.144.10">
    <property type="entry name" value="Phosphatidic acid phosphatase type 2/haloperoxidase"/>
    <property type="match status" value="1"/>
</dbReference>
<feature type="transmembrane region" description="Helical" evidence="6">
    <location>
        <begin position="183"/>
        <end position="202"/>
    </location>
</feature>
<sequence length="355" mass="40498">MEVSSLDLINFILTFRWTEVFPLRRAVFSCTDPSIGCTTKDAELLSDFAFSARVPSEVIYALSFSIPPFIIFIGEIGLYTFTTEPQKTIRIISKQCVIPQVVRRLIRFIGVFVFGGFTLMVFVDIVKIMVGRLRPDFLEVCQLTNKSMCTSLYPGGEPYGTHDLCQNTNRLQLRQARTSFPSMNSALTAYAAFYIGIYIHGAMRSHTVRIIRPFISLVFVMFSLLCGLAEVGLCLSHWTDTVIGFCMGVILAFYLGFAVLNNFREHLSQEKLIELLNNYVADSYFNYDDGYNWLKPEPVTSIRIPRAQVYRTSSDETDVKYRRPRLKHSTFQHDRHNSLDRYRRNSGGVGAASHM</sequence>
<name>A0AAN8JKF2_PATCE</name>
<accession>A0AAN8JKF2</accession>
<dbReference type="GO" id="GO:0008195">
    <property type="term" value="F:phosphatidate phosphatase activity"/>
    <property type="evidence" value="ECO:0007669"/>
    <property type="project" value="TreeGrafter"/>
</dbReference>
<evidence type="ECO:0000256" key="3">
    <source>
        <dbReference type="ARBA" id="ARBA00022692"/>
    </source>
</evidence>
<dbReference type="InterPro" id="IPR036938">
    <property type="entry name" value="PAP2/HPO_sf"/>
</dbReference>
<comment type="caution">
    <text evidence="8">The sequence shown here is derived from an EMBL/GenBank/DDBJ whole genome shotgun (WGS) entry which is preliminary data.</text>
</comment>
<evidence type="ECO:0000256" key="6">
    <source>
        <dbReference type="SAM" id="Phobius"/>
    </source>
</evidence>
<proteinExistence type="inferred from homology"/>
<dbReference type="Proteomes" id="UP001347796">
    <property type="component" value="Unassembled WGS sequence"/>
</dbReference>
<dbReference type="PANTHER" id="PTHR10165:SF103">
    <property type="entry name" value="PHOSPHOLIPID PHOSPHATASE HOMOLOG 1.2 HOMOLOG"/>
    <property type="match status" value="1"/>
</dbReference>
<keyword evidence="5 6" id="KW-0472">Membrane</keyword>
<reference evidence="8 9" key="1">
    <citation type="submission" date="2024-01" db="EMBL/GenBank/DDBJ databases">
        <title>The genome of the rayed Mediterranean limpet Patella caerulea (Linnaeus, 1758).</title>
        <authorList>
            <person name="Anh-Thu Weber A."/>
            <person name="Halstead-Nussloch G."/>
        </authorList>
    </citation>
    <scope>NUCLEOTIDE SEQUENCE [LARGE SCALE GENOMIC DNA]</scope>
    <source>
        <strain evidence="8">AATW-2023a</strain>
        <tissue evidence="8">Whole specimen</tissue>
    </source>
</reference>
<evidence type="ECO:0000256" key="4">
    <source>
        <dbReference type="ARBA" id="ARBA00022989"/>
    </source>
</evidence>
<keyword evidence="3 6" id="KW-0812">Transmembrane</keyword>
<evidence type="ECO:0000313" key="8">
    <source>
        <dbReference type="EMBL" id="KAK6179402.1"/>
    </source>
</evidence>
<feature type="domain" description="Phosphatidic acid phosphatase type 2/haloperoxidase" evidence="7">
    <location>
        <begin position="109"/>
        <end position="256"/>
    </location>
</feature>
<keyword evidence="4 6" id="KW-1133">Transmembrane helix</keyword>
<dbReference type="InterPro" id="IPR000326">
    <property type="entry name" value="PAP2/HPO"/>
</dbReference>
<dbReference type="GO" id="GO:0006644">
    <property type="term" value="P:phospholipid metabolic process"/>
    <property type="evidence" value="ECO:0007669"/>
    <property type="project" value="InterPro"/>
</dbReference>
<dbReference type="Pfam" id="PF01569">
    <property type="entry name" value="PAP2"/>
    <property type="match status" value="1"/>
</dbReference>
<dbReference type="EMBL" id="JAZGQO010000008">
    <property type="protein sequence ID" value="KAK6179402.1"/>
    <property type="molecule type" value="Genomic_DNA"/>
</dbReference>
<feature type="transmembrane region" description="Helical" evidence="6">
    <location>
        <begin position="108"/>
        <end position="130"/>
    </location>
</feature>
<dbReference type="GO" id="GO:0005886">
    <property type="term" value="C:plasma membrane"/>
    <property type="evidence" value="ECO:0007669"/>
    <property type="project" value="TreeGrafter"/>
</dbReference>